<dbReference type="GeneID" id="91090744"/>
<dbReference type="Proteomes" id="UP001355207">
    <property type="component" value="Chromosome 1"/>
</dbReference>
<evidence type="ECO:0000313" key="2">
    <source>
        <dbReference type="Proteomes" id="UP001355207"/>
    </source>
</evidence>
<proteinExistence type="predicted"/>
<dbReference type="EMBL" id="CP144098">
    <property type="protein sequence ID" value="WWC85213.1"/>
    <property type="molecule type" value="Genomic_DNA"/>
</dbReference>
<reference evidence="1 2" key="1">
    <citation type="submission" date="2024-01" db="EMBL/GenBank/DDBJ databases">
        <title>Comparative genomics of Cryptococcus and Kwoniella reveals pathogenesis evolution and contrasting modes of karyotype evolution via chromosome fusion or intercentromeric recombination.</title>
        <authorList>
            <person name="Coelho M.A."/>
            <person name="David-Palma M."/>
            <person name="Shea T."/>
            <person name="Bowers K."/>
            <person name="McGinley-Smith S."/>
            <person name="Mohammad A.W."/>
            <person name="Gnirke A."/>
            <person name="Yurkov A.M."/>
            <person name="Nowrousian M."/>
            <person name="Sun S."/>
            <person name="Cuomo C.A."/>
            <person name="Heitman J."/>
        </authorList>
    </citation>
    <scope>NUCLEOTIDE SEQUENCE [LARGE SCALE GENOMIC DNA]</scope>
    <source>
        <strain evidence="1 2">CBS 6074</strain>
    </source>
</reference>
<keyword evidence="2" id="KW-1185">Reference proteome</keyword>
<protein>
    <submittedName>
        <fullName evidence="1">Uncharacterized protein</fullName>
    </submittedName>
</protein>
<dbReference type="AlphaFoldDB" id="A0AAX4JL97"/>
<organism evidence="1 2">
    <name type="scientific">Kwoniella dendrophila CBS 6074</name>
    <dbReference type="NCBI Taxonomy" id="1295534"/>
    <lineage>
        <taxon>Eukaryota</taxon>
        <taxon>Fungi</taxon>
        <taxon>Dikarya</taxon>
        <taxon>Basidiomycota</taxon>
        <taxon>Agaricomycotina</taxon>
        <taxon>Tremellomycetes</taxon>
        <taxon>Tremellales</taxon>
        <taxon>Cryptococcaceae</taxon>
        <taxon>Kwoniella</taxon>
    </lineage>
</organism>
<sequence length="298" mass="34387">MASNWTRSWSLNDKKKSYIYQGKEVTSKEEYNSSEAHQELCDIVRLANLTDRDSIYPESKVFDEIVFKSAKTQQIYVETSTGRERSEVANTTRLYYLTDQSGFHIPECTLYDCNGFPSLEMAINSNRRGCCGLKNDNLQWYEKESKPMTEQDINFNNPLESLFDKVEKNARSTHTKYNNTHVIGCEIEYNTLLIRPDLKNEKIPLMTIDHSTRYHLTSCTDQLCPGSQRYQTSLSKGIKEYSRCRPDLNFHFDTDDEGTVPLDYWLRRNGGQPPKSRISSRGLATIVTADFENELSAT</sequence>
<gene>
    <name evidence="1" type="ORF">L201_000072</name>
</gene>
<accession>A0AAX4JL97</accession>
<evidence type="ECO:0000313" key="1">
    <source>
        <dbReference type="EMBL" id="WWC85213.1"/>
    </source>
</evidence>
<dbReference type="RefSeq" id="XP_066071976.1">
    <property type="nucleotide sequence ID" value="XM_066215879.1"/>
</dbReference>
<name>A0AAX4JL97_9TREE</name>